<organism evidence="1 2">
    <name type="scientific">candidate division LCP-89 bacterium B3_LCP</name>
    <dbReference type="NCBI Taxonomy" id="2012998"/>
    <lineage>
        <taxon>Bacteria</taxon>
        <taxon>Pseudomonadati</taxon>
        <taxon>Bacteria division LCP-89</taxon>
    </lineage>
</organism>
<sequence length="433" mass="50549">MSINLPDNCKKQLIAKLAEILQKLKVNNGLYIDVNSSMELYELDNIIQKKSEQKKEQKLRQKRELLNQYISDQPVRDYIYGLVSTELAQSNEYDDTKGINITSFPLFKDVQQVAERYISQLDSLPKDYFFTIKLENNIGCMLEEGEEYQVSNTVKLFKPSSKTIDRFPIPENVNHLDHLRYAFIDQIKWPTEWDANSVYIQIDMKGFISENIITRPIEETIMILKSFCGVSLATGLFQNFPPLRLSFEKSNSYFTVHKGSNEQLVFQRLFIFDENLSDYIQGLRIPQGIENLKKEQLIRLELIKHAFTEDDQSKRIKKACQWYFESQIGKNEILSFVQAVVVLEILLGKGSQHNEVGLGELIGNRSAYLIGDSHKKRKLILEKFREIYTTRSKIVHGGENRLDLKAKYLMYHLQEICEKVIYKELLLLYKDVK</sequence>
<name>A0A532UYX4_UNCL8</name>
<evidence type="ECO:0000313" key="1">
    <source>
        <dbReference type="EMBL" id="TKJ40079.1"/>
    </source>
</evidence>
<evidence type="ECO:0000313" key="2">
    <source>
        <dbReference type="Proteomes" id="UP000319619"/>
    </source>
</evidence>
<proteinExistence type="predicted"/>
<dbReference type="AlphaFoldDB" id="A0A532UYX4"/>
<accession>A0A532UYX4</accession>
<reference evidence="1 2" key="1">
    <citation type="submission" date="2017-06" db="EMBL/GenBank/DDBJ databases">
        <title>Novel microbial phyla capable of carbon fixation and sulfur reduction in deep-sea sediments.</title>
        <authorList>
            <person name="Huang J."/>
            <person name="Baker B."/>
            <person name="Wang Y."/>
        </authorList>
    </citation>
    <scope>NUCLEOTIDE SEQUENCE [LARGE SCALE GENOMIC DNA]</scope>
    <source>
        <strain evidence="1">B3_LCP</strain>
    </source>
</reference>
<dbReference type="EMBL" id="NJBN01000006">
    <property type="protein sequence ID" value="TKJ40079.1"/>
    <property type="molecule type" value="Genomic_DNA"/>
</dbReference>
<protein>
    <submittedName>
        <fullName evidence="1">Uncharacterized protein</fullName>
    </submittedName>
</protein>
<dbReference type="Proteomes" id="UP000319619">
    <property type="component" value="Unassembled WGS sequence"/>
</dbReference>
<gene>
    <name evidence="1" type="ORF">CEE37_10095</name>
</gene>
<comment type="caution">
    <text evidence="1">The sequence shown here is derived from an EMBL/GenBank/DDBJ whole genome shotgun (WGS) entry which is preliminary data.</text>
</comment>